<dbReference type="GO" id="GO:0032259">
    <property type="term" value="P:methylation"/>
    <property type="evidence" value="ECO:0007669"/>
    <property type="project" value="UniProtKB-KW"/>
</dbReference>
<dbReference type="GO" id="GO:0008705">
    <property type="term" value="F:methionine synthase activity"/>
    <property type="evidence" value="ECO:0007669"/>
    <property type="project" value="TreeGrafter"/>
</dbReference>
<evidence type="ECO:0000256" key="2">
    <source>
        <dbReference type="ARBA" id="ARBA00022679"/>
    </source>
</evidence>
<gene>
    <name evidence="4" type="ORF">METZ01_LOCUS204151</name>
</gene>
<dbReference type="Pfam" id="PF02574">
    <property type="entry name" value="S-methyl_trans"/>
    <property type="match status" value="1"/>
</dbReference>
<evidence type="ECO:0000313" key="4">
    <source>
        <dbReference type="EMBL" id="SVB51297.1"/>
    </source>
</evidence>
<reference evidence="4" key="1">
    <citation type="submission" date="2018-05" db="EMBL/GenBank/DDBJ databases">
        <authorList>
            <person name="Lanie J.A."/>
            <person name="Ng W.-L."/>
            <person name="Kazmierczak K.M."/>
            <person name="Andrzejewski T.M."/>
            <person name="Davidsen T.M."/>
            <person name="Wayne K.J."/>
            <person name="Tettelin H."/>
            <person name="Glass J.I."/>
            <person name="Rusch D."/>
            <person name="Podicherti R."/>
            <person name="Tsui H.-C.T."/>
            <person name="Winkler M.E."/>
        </authorList>
    </citation>
    <scope>NUCLEOTIDE SEQUENCE</scope>
</reference>
<keyword evidence="2" id="KW-0808">Transferase</keyword>
<dbReference type="AlphaFoldDB" id="A0A382EN55"/>
<keyword evidence="1" id="KW-0489">Methyltransferase</keyword>
<dbReference type="InterPro" id="IPR050554">
    <property type="entry name" value="Met_Synthase/Corrinoid"/>
</dbReference>
<evidence type="ECO:0000259" key="3">
    <source>
        <dbReference type="PROSITE" id="PS50970"/>
    </source>
</evidence>
<dbReference type="InterPro" id="IPR036589">
    <property type="entry name" value="HCY_dom_sf"/>
</dbReference>
<dbReference type="InterPro" id="IPR003726">
    <property type="entry name" value="HCY_dom"/>
</dbReference>
<dbReference type="PROSITE" id="PS50970">
    <property type="entry name" value="HCY"/>
    <property type="match status" value="1"/>
</dbReference>
<sequence>MDKLLDPPHRTAVLQNALSKRILVLDGAMGTMIQSYGFSEKDFQGEIYRDHSVPLHGANDLLSVTQPDTIYEIHRAYLDAGSDIIETNTFNAQAISLADYGLEDEAYRINMAATAVARKAADEATISTP</sequence>
<accession>A0A382EN55</accession>
<dbReference type="PANTHER" id="PTHR45833">
    <property type="entry name" value="METHIONINE SYNTHASE"/>
    <property type="match status" value="1"/>
</dbReference>
<name>A0A382EN55_9ZZZZ</name>
<dbReference type="EMBL" id="UINC01045039">
    <property type="protein sequence ID" value="SVB51297.1"/>
    <property type="molecule type" value="Genomic_DNA"/>
</dbReference>
<feature type="domain" description="Hcy-binding" evidence="3">
    <location>
        <begin position="11"/>
        <end position="129"/>
    </location>
</feature>
<dbReference type="SUPFAM" id="SSF82282">
    <property type="entry name" value="Homocysteine S-methyltransferase"/>
    <property type="match status" value="1"/>
</dbReference>
<organism evidence="4">
    <name type="scientific">marine metagenome</name>
    <dbReference type="NCBI Taxonomy" id="408172"/>
    <lineage>
        <taxon>unclassified sequences</taxon>
        <taxon>metagenomes</taxon>
        <taxon>ecological metagenomes</taxon>
    </lineage>
</organism>
<proteinExistence type="predicted"/>
<dbReference type="Gene3D" id="3.20.20.330">
    <property type="entry name" value="Homocysteine-binding-like domain"/>
    <property type="match status" value="1"/>
</dbReference>
<evidence type="ECO:0000256" key="1">
    <source>
        <dbReference type="ARBA" id="ARBA00022603"/>
    </source>
</evidence>
<dbReference type="GO" id="GO:0005829">
    <property type="term" value="C:cytosol"/>
    <property type="evidence" value="ECO:0007669"/>
    <property type="project" value="TreeGrafter"/>
</dbReference>
<protein>
    <recommendedName>
        <fullName evidence="3">Hcy-binding domain-containing protein</fullName>
    </recommendedName>
</protein>